<dbReference type="EMBL" id="PDLM01000021">
    <property type="protein sequence ID" value="RDW57458.1"/>
    <property type="molecule type" value="Genomic_DNA"/>
</dbReference>
<dbReference type="GO" id="GO:0035091">
    <property type="term" value="F:phosphatidylinositol binding"/>
    <property type="evidence" value="ECO:0007669"/>
    <property type="project" value="TreeGrafter"/>
</dbReference>
<reference evidence="3 4" key="1">
    <citation type="journal article" date="2018" name="IMA Fungus">
        <title>IMA Genome-F 9: Draft genome sequence of Annulohypoxylon stygium, Aspergillus mulundensis, Berkeleyomyces basicola (syn. Thielaviopsis basicola), Ceratocystis smalleyi, two Cercospora beticola strains, Coleophoma cylindrospora, Fusarium fracticaudum, Phialophora cf. hyalina, and Morchella septimelata.</title>
        <authorList>
            <person name="Wingfield B.D."/>
            <person name="Bills G.F."/>
            <person name="Dong Y."/>
            <person name="Huang W."/>
            <person name="Nel W.J."/>
            <person name="Swalarsk-Parry B.S."/>
            <person name="Vaghefi N."/>
            <person name="Wilken P.M."/>
            <person name="An Z."/>
            <person name="de Beer Z.W."/>
            <person name="De Vos L."/>
            <person name="Chen L."/>
            <person name="Duong T.A."/>
            <person name="Gao Y."/>
            <person name="Hammerbacher A."/>
            <person name="Kikkert J.R."/>
            <person name="Li Y."/>
            <person name="Li H."/>
            <person name="Li K."/>
            <person name="Li Q."/>
            <person name="Liu X."/>
            <person name="Ma X."/>
            <person name="Naidoo K."/>
            <person name="Pethybridge S.J."/>
            <person name="Sun J."/>
            <person name="Steenkamp E.T."/>
            <person name="van der Nest M.A."/>
            <person name="van Wyk S."/>
            <person name="Wingfield M.J."/>
            <person name="Xiong C."/>
            <person name="Yue Q."/>
            <person name="Zhang X."/>
        </authorList>
    </citation>
    <scope>NUCLEOTIDE SEQUENCE [LARGE SCALE GENOMIC DNA]</scope>
    <source>
        <strain evidence="3 4">BP6252</strain>
    </source>
</reference>
<dbReference type="AlphaFoldDB" id="A0A3D8Q739"/>
<dbReference type="Pfam" id="PF12828">
    <property type="entry name" value="PXB"/>
    <property type="match status" value="1"/>
</dbReference>
<dbReference type="PANTHER" id="PTHR47185:SF2">
    <property type="entry name" value="FUNGAL PROTEIN"/>
    <property type="match status" value="1"/>
</dbReference>
<keyword evidence="4" id="KW-1185">Reference proteome</keyword>
<evidence type="ECO:0000313" key="4">
    <source>
        <dbReference type="Proteomes" id="UP000256645"/>
    </source>
</evidence>
<dbReference type="InterPro" id="IPR024554">
    <property type="entry name" value="LEC1-like_C"/>
</dbReference>
<dbReference type="InterPro" id="IPR047168">
    <property type="entry name" value="LEC1-like"/>
</dbReference>
<evidence type="ECO:0000313" key="3">
    <source>
        <dbReference type="EMBL" id="RDW57458.1"/>
    </source>
</evidence>
<gene>
    <name evidence="3" type="ORF">BP6252_13796</name>
</gene>
<dbReference type="InterPro" id="IPR024555">
    <property type="entry name" value="PX-associated"/>
</dbReference>
<protein>
    <submittedName>
        <fullName evidence="3">Uncharacterized protein</fullName>
    </submittedName>
</protein>
<dbReference type="Proteomes" id="UP000256645">
    <property type="component" value="Unassembled WGS sequence"/>
</dbReference>
<evidence type="ECO:0000259" key="2">
    <source>
        <dbReference type="Pfam" id="PF12828"/>
    </source>
</evidence>
<dbReference type="OrthoDB" id="2117459at2759"/>
<feature type="domain" description="PX" evidence="1">
    <location>
        <begin position="167"/>
        <end position="351"/>
    </location>
</feature>
<proteinExistence type="predicted"/>
<accession>A0A3D8Q739</accession>
<sequence>MAPNTLSAAQEGALFNILTHYQTYAEIQSMQRPATIKNFRFPYSNMNHQKTSAPIIQMVLDKFLAKQPFTSDLPPKFWQEGISGLLLRLAEANQSDSYDKGVIGMRKTLATAMSAVLESLVRGFLEGIFADENKDPKNYRYDLSNAADLKYALDDAVQGLVYGDLIDQLWDQFAQSPRLEDASPLIQALVENIMIFGASLLHHIFVLSPDGKYLYEMMTMFHKLTPYVAVKQVLRVSNAATLMTGMMKLLLTKMSLTAMTNYVGLSHSEYNGQNLLQRIISTVVEFDAHHFKDVASKVKGVNKGPSKEHLKAIKQHVQAPRSEHDRLRDISMIQSKSIVTVIFENADPPLSTSITDFQHAQALEYYAAVLAVHDREELQGLLCRQSPDLFTQAVKDIFEAFDPMIRTLHEKISLSDIITDMEHFMADLIKVTKPKKSGNKGDDLQPPSIEDYVNLFRRHVPALLQVLHKVLKNCPEICNKFRSWAKESMAEFQVSKTGGGLKSSLAMLFEQLPAQEQRPIRQALDVHATYLVSLEKFSTFKLQSILDGRSATLYGPGTFLPRWHGLLDKTLITPADANGRVRQGSDIKYIKGKAKNNWWDTAAIAQSVMKQVPQQPDVSIVVATFGGRFQAMLRDMELDSHPTQAAP</sequence>
<evidence type="ECO:0000259" key="1">
    <source>
        <dbReference type="Pfam" id="PF12825"/>
    </source>
</evidence>
<organism evidence="3 4">
    <name type="scientific">Coleophoma cylindrospora</name>
    <dbReference type="NCBI Taxonomy" id="1849047"/>
    <lineage>
        <taxon>Eukaryota</taxon>
        <taxon>Fungi</taxon>
        <taxon>Dikarya</taxon>
        <taxon>Ascomycota</taxon>
        <taxon>Pezizomycotina</taxon>
        <taxon>Leotiomycetes</taxon>
        <taxon>Helotiales</taxon>
        <taxon>Dermateaceae</taxon>
        <taxon>Coleophoma</taxon>
    </lineage>
</organism>
<dbReference type="STRING" id="1849047.A0A3D8Q739"/>
<name>A0A3D8Q739_9HELO</name>
<dbReference type="Pfam" id="PF12825">
    <property type="entry name" value="DUF3818"/>
    <property type="match status" value="2"/>
</dbReference>
<dbReference type="PANTHER" id="PTHR47185">
    <property type="entry name" value="PX DOMAIN-CONTAINING PROTEIN YPR097W"/>
    <property type="match status" value="1"/>
</dbReference>
<comment type="caution">
    <text evidence="3">The sequence shown here is derived from an EMBL/GenBank/DDBJ whole genome shotgun (WGS) entry which is preliminary data.</text>
</comment>
<feature type="domain" description="PX-associated" evidence="2">
    <location>
        <begin position="3"/>
        <end position="122"/>
    </location>
</feature>
<feature type="domain" description="PX" evidence="1">
    <location>
        <begin position="363"/>
        <end position="488"/>
    </location>
</feature>